<dbReference type="EMBL" id="PTJA01000010">
    <property type="protein sequence ID" value="PPK79378.1"/>
    <property type="molecule type" value="Genomic_DNA"/>
</dbReference>
<organism evidence="2 3">
    <name type="scientific">Lacrimispora xylanisolvens</name>
    <dbReference type="NCBI Taxonomy" id="384636"/>
    <lineage>
        <taxon>Bacteria</taxon>
        <taxon>Bacillati</taxon>
        <taxon>Bacillota</taxon>
        <taxon>Clostridia</taxon>
        <taxon>Lachnospirales</taxon>
        <taxon>Lachnospiraceae</taxon>
        <taxon>Lacrimispora</taxon>
    </lineage>
</organism>
<accession>A0A2S6HPB5</accession>
<sequence length="171" mass="19485">MKQYRPITTKNLVIDGFLSSLLLISQVSLSWLPNVELVSLFLILYTLVFGRHVWIILYVFVLLEGLFWGIGIWWFSYLYVWAIIPAAIFLLYNKSCPSPFPVALLSGTFGMLFGLFSSLPTLLTGGLYAAFVWWTAGIPFDLIHGMGNFTVSLILFKPLYQLLVRLKQHQS</sequence>
<proteinExistence type="predicted"/>
<feature type="transmembrane region" description="Helical" evidence="1">
    <location>
        <begin position="70"/>
        <end position="92"/>
    </location>
</feature>
<reference evidence="2 3" key="1">
    <citation type="submission" date="2018-02" db="EMBL/GenBank/DDBJ databases">
        <title>Genomic Encyclopedia of Archaeal and Bacterial Type Strains, Phase II (KMG-II): from individual species to whole genera.</title>
        <authorList>
            <person name="Goeker M."/>
        </authorList>
    </citation>
    <scope>NUCLEOTIDE SEQUENCE [LARGE SCALE GENOMIC DNA]</scope>
    <source>
        <strain evidence="2 3">DSM 3808</strain>
    </source>
</reference>
<keyword evidence="1" id="KW-1133">Transmembrane helix</keyword>
<keyword evidence="3" id="KW-1185">Reference proteome</keyword>
<feature type="transmembrane region" description="Helical" evidence="1">
    <location>
        <begin position="38"/>
        <end position="63"/>
    </location>
</feature>
<feature type="transmembrane region" description="Helical" evidence="1">
    <location>
        <begin position="112"/>
        <end position="136"/>
    </location>
</feature>
<dbReference type="AlphaFoldDB" id="A0A2S6HPB5"/>
<protein>
    <submittedName>
        <fullName evidence="2">Energy-coupling factor transport system substrate-specific component</fullName>
    </submittedName>
</protein>
<name>A0A2S6HPB5_9FIRM</name>
<keyword evidence="1" id="KW-0812">Transmembrane</keyword>
<evidence type="ECO:0000313" key="2">
    <source>
        <dbReference type="EMBL" id="PPK79378.1"/>
    </source>
</evidence>
<comment type="caution">
    <text evidence="2">The sequence shown here is derived from an EMBL/GenBank/DDBJ whole genome shotgun (WGS) entry which is preliminary data.</text>
</comment>
<feature type="transmembrane region" description="Helical" evidence="1">
    <location>
        <begin position="12"/>
        <end position="32"/>
    </location>
</feature>
<keyword evidence="1" id="KW-0472">Membrane</keyword>
<dbReference type="RefSeq" id="WP_242980237.1">
    <property type="nucleotide sequence ID" value="NZ_PTJA01000010.1"/>
</dbReference>
<evidence type="ECO:0000313" key="3">
    <source>
        <dbReference type="Proteomes" id="UP000237749"/>
    </source>
</evidence>
<evidence type="ECO:0000256" key="1">
    <source>
        <dbReference type="SAM" id="Phobius"/>
    </source>
</evidence>
<dbReference type="Proteomes" id="UP000237749">
    <property type="component" value="Unassembled WGS sequence"/>
</dbReference>
<gene>
    <name evidence="2" type="ORF">BXY41_11097</name>
</gene>